<name>A0AAE8ZWY8_CAEBR</name>
<dbReference type="Proteomes" id="UP000827892">
    <property type="component" value="Chromosome V"/>
</dbReference>
<accession>A0AAE8ZWY8</accession>
<evidence type="ECO:0000313" key="2">
    <source>
        <dbReference type="Proteomes" id="UP000827892"/>
    </source>
</evidence>
<organism evidence="1 2">
    <name type="scientific">Caenorhabditis briggsae</name>
    <dbReference type="NCBI Taxonomy" id="6238"/>
    <lineage>
        <taxon>Eukaryota</taxon>
        <taxon>Metazoa</taxon>
        <taxon>Ecdysozoa</taxon>
        <taxon>Nematoda</taxon>
        <taxon>Chromadorea</taxon>
        <taxon>Rhabditida</taxon>
        <taxon>Rhabditina</taxon>
        <taxon>Rhabditomorpha</taxon>
        <taxon>Rhabditoidea</taxon>
        <taxon>Rhabditidae</taxon>
        <taxon>Peloderinae</taxon>
        <taxon>Caenorhabditis</taxon>
    </lineage>
</organism>
<dbReference type="AlphaFoldDB" id="A0AAE8ZWY8"/>
<reference evidence="1 2" key="1">
    <citation type="submission" date="2022-02" db="EMBL/GenBank/DDBJ databases">
        <title>Chromosome-level reference genomes for two strains of Caenorhabditis briggsae: an improved platform for comparative genomics.</title>
        <authorList>
            <person name="Stevens L."/>
            <person name="Andersen E.C."/>
        </authorList>
    </citation>
    <scope>NUCLEOTIDE SEQUENCE [LARGE SCALE GENOMIC DNA]</scope>
    <source>
        <strain evidence="1">QX1410_ONT</strain>
        <tissue evidence="1">Whole-organism</tissue>
    </source>
</reference>
<evidence type="ECO:0000313" key="1">
    <source>
        <dbReference type="EMBL" id="ULT86172.1"/>
    </source>
</evidence>
<protein>
    <recommendedName>
        <fullName evidence="3">FBA_2 domain-containing protein</fullName>
    </recommendedName>
</protein>
<gene>
    <name evidence="1" type="ORF">L3Y34_006097</name>
</gene>
<dbReference type="EMBL" id="CP090895">
    <property type="protein sequence ID" value="ULT86172.1"/>
    <property type="molecule type" value="Genomic_DNA"/>
</dbReference>
<sequence>MPINLLKLPRLVGVLGVTELEEYQEVFLLKVLQPNTLALKEILTEKLGNDYRSDTIIDLRCQKDGKFLHRLECACEPMGIQKAFQEYINSIFHYSGTNKLESIVGELPKDSPFFQVQDFAVHCDCGADFFHNFVGRNMRLLSVILTEQDIIQFLHKWISNLSQSRDLKYSLIRQAIEFEEYDPNEPEKRPAHYDVATPIMPMGNEALSQKRGVS</sequence>
<proteinExistence type="predicted"/>
<evidence type="ECO:0008006" key="3">
    <source>
        <dbReference type="Google" id="ProtNLM"/>
    </source>
</evidence>